<keyword evidence="2" id="KW-1185">Reference proteome</keyword>
<dbReference type="OrthoDB" id="2205812at2759"/>
<name>A0A6A4HIA9_9AGAR</name>
<sequence length="89" mass="9978">MSCLLFDLAIEPLAASIRKSDLKGFNDIPGVKEKLITNLFADDTTVFLNEEDGLEDLEKILDNWCMASTAVFNIAKTQILPIGKKEYRL</sequence>
<dbReference type="AlphaFoldDB" id="A0A6A4HIA9"/>
<gene>
    <name evidence="1" type="ORF">BT96DRAFT_780838</name>
</gene>
<dbReference type="Proteomes" id="UP000799118">
    <property type="component" value="Unassembled WGS sequence"/>
</dbReference>
<evidence type="ECO:0000313" key="2">
    <source>
        <dbReference type="Proteomes" id="UP000799118"/>
    </source>
</evidence>
<feature type="non-terminal residue" evidence="1">
    <location>
        <position position="89"/>
    </location>
</feature>
<protein>
    <submittedName>
        <fullName evidence="1">Uncharacterized protein</fullName>
    </submittedName>
</protein>
<proteinExistence type="predicted"/>
<organism evidence="1 2">
    <name type="scientific">Gymnopus androsaceus JB14</name>
    <dbReference type="NCBI Taxonomy" id="1447944"/>
    <lineage>
        <taxon>Eukaryota</taxon>
        <taxon>Fungi</taxon>
        <taxon>Dikarya</taxon>
        <taxon>Basidiomycota</taxon>
        <taxon>Agaricomycotina</taxon>
        <taxon>Agaricomycetes</taxon>
        <taxon>Agaricomycetidae</taxon>
        <taxon>Agaricales</taxon>
        <taxon>Marasmiineae</taxon>
        <taxon>Omphalotaceae</taxon>
        <taxon>Gymnopus</taxon>
    </lineage>
</organism>
<accession>A0A6A4HIA9</accession>
<evidence type="ECO:0000313" key="1">
    <source>
        <dbReference type="EMBL" id="KAE9396834.1"/>
    </source>
</evidence>
<reference evidence="1" key="1">
    <citation type="journal article" date="2019" name="Environ. Microbiol.">
        <title>Fungal ecological strategies reflected in gene transcription - a case study of two litter decomposers.</title>
        <authorList>
            <person name="Barbi F."/>
            <person name="Kohler A."/>
            <person name="Barry K."/>
            <person name="Baskaran P."/>
            <person name="Daum C."/>
            <person name="Fauchery L."/>
            <person name="Ihrmark K."/>
            <person name="Kuo A."/>
            <person name="LaButti K."/>
            <person name="Lipzen A."/>
            <person name="Morin E."/>
            <person name="Grigoriev I.V."/>
            <person name="Henrissat B."/>
            <person name="Lindahl B."/>
            <person name="Martin F."/>
        </authorList>
    </citation>
    <scope>NUCLEOTIDE SEQUENCE</scope>
    <source>
        <strain evidence="1">JB14</strain>
    </source>
</reference>
<dbReference type="EMBL" id="ML769507">
    <property type="protein sequence ID" value="KAE9396834.1"/>
    <property type="molecule type" value="Genomic_DNA"/>
</dbReference>